<gene>
    <name evidence="6" type="ORF">O0I10_001853</name>
</gene>
<evidence type="ECO:0000313" key="6">
    <source>
        <dbReference type="EMBL" id="KAJ8662160.1"/>
    </source>
</evidence>
<feature type="compositionally biased region" description="Basic and acidic residues" evidence="3">
    <location>
        <begin position="762"/>
        <end position="787"/>
    </location>
</feature>
<dbReference type="GO" id="GO:0061574">
    <property type="term" value="C:ASAP complex"/>
    <property type="evidence" value="ECO:0007669"/>
    <property type="project" value="TreeGrafter"/>
</dbReference>
<feature type="compositionally biased region" description="Polar residues" evidence="3">
    <location>
        <begin position="714"/>
        <end position="747"/>
    </location>
</feature>
<dbReference type="PROSITE" id="PS50102">
    <property type="entry name" value="RRM"/>
    <property type="match status" value="1"/>
</dbReference>
<evidence type="ECO:0000256" key="1">
    <source>
        <dbReference type="ARBA" id="ARBA00022884"/>
    </source>
</evidence>
<dbReference type="PANTHER" id="PTHR15481">
    <property type="entry name" value="RIBONUCLEIC ACID BINDING PROTEIN S1"/>
    <property type="match status" value="1"/>
</dbReference>
<dbReference type="SUPFAM" id="SSF54928">
    <property type="entry name" value="RNA-binding domain, RBD"/>
    <property type="match status" value="1"/>
</dbReference>
<feature type="compositionally biased region" description="Low complexity" evidence="3">
    <location>
        <begin position="1322"/>
        <end position="1350"/>
    </location>
</feature>
<feature type="compositionally biased region" description="Pro residues" evidence="3">
    <location>
        <begin position="254"/>
        <end position="264"/>
    </location>
</feature>
<dbReference type="InterPro" id="IPR012677">
    <property type="entry name" value="Nucleotide-bd_a/b_plait_sf"/>
</dbReference>
<feature type="domain" description="RRM" evidence="4">
    <location>
        <begin position="1047"/>
        <end position="1122"/>
    </location>
</feature>
<feature type="domain" description="CID" evidence="5">
    <location>
        <begin position="1"/>
        <end position="144"/>
    </location>
</feature>
<reference evidence="6 7" key="1">
    <citation type="submission" date="2023-03" db="EMBL/GenBank/DDBJ databases">
        <title>Genome sequence of Lichtheimia ornata CBS 291.66.</title>
        <authorList>
            <person name="Mohabir J.T."/>
            <person name="Shea T.P."/>
            <person name="Kurbessoian T."/>
            <person name="Berby B."/>
            <person name="Fontaine J."/>
            <person name="Livny J."/>
            <person name="Gnirke A."/>
            <person name="Stajich J.E."/>
            <person name="Cuomo C.A."/>
        </authorList>
    </citation>
    <scope>NUCLEOTIDE SEQUENCE [LARGE SCALE GENOMIC DNA]</scope>
    <source>
        <strain evidence="6">CBS 291.66</strain>
    </source>
</reference>
<dbReference type="InterPro" id="IPR035979">
    <property type="entry name" value="RBD_domain_sf"/>
</dbReference>
<dbReference type="InterPro" id="IPR000504">
    <property type="entry name" value="RRM_dom"/>
</dbReference>
<proteinExistence type="predicted"/>
<evidence type="ECO:0000259" key="5">
    <source>
        <dbReference type="PROSITE" id="PS51391"/>
    </source>
</evidence>
<feature type="compositionally biased region" description="Basic and acidic residues" evidence="3">
    <location>
        <begin position="924"/>
        <end position="937"/>
    </location>
</feature>
<dbReference type="Pfam" id="PF21380">
    <property type="entry name" value="Nrd1-Seb1_dom2"/>
    <property type="match status" value="1"/>
</dbReference>
<feature type="compositionally biased region" description="Low complexity" evidence="3">
    <location>
        <begin position="809"/>
        <end position="828"/>
    </location>
</feature>
<dbReference type="Pfam" id="PF04818">
    <property type="entry name" value="CID"/>
    <property type="match status" value="1"/>
</dbReference>
<feature type="compositionally biased region" description="Basic and acidic residues" evidence="3">
    <location>
        <begin position="982"/>
        <end position="999"/>
    </location>
</feature>
<feature type="compositionally biased region" description="Low complexity" evidence="3">
    <location>
        <begin position="621"/>
        <end position="638"/>
    </location>
</feature>
<feature type="compositionally biased region" description="Pro residues" evidence="3">
    <location>
        <begin position="1304"/>
        <end position="1321"/>
    </location>
</feature>
<dbReference type="Proteomes" id="UP001234581">
    <property type="component" value="Unassembled WGS sequence"/>
</dbReference>
<feature type="compositionally biased region" description="Polar residues" evidence="3">
    <location>
        <begin position="465"/>
        <end position="477"/>
    </location>
</feature>
<dbReference type="RefSeq" id="XP_058347073.1">
    <property type="nucleotide sequence ID" value="XM_058481942.1"/>
</dbReference>
<keyword evidence="1 2" id="KW-0694">RNA-binding</keyword>
<dbReference type="GO" id="GO:0000398">
    <property type="term" value="P:mRNA splicing, via spliceosome"/>
    <property type="evidence" value="ECO:0007669"/>
    <property type="project" value="TreeGrafter"/>
</dbReference>
<dbReference type="CDD" id="cd00590">
    <property type="entry name" value="RRM_SF"/>
    <property type="match status" value="1"/>
</dbReference>
<protein>
    <submittedName>
        <fullName evidence="6">Uncharacterized protein</fullName>
    </submittedName>
</protein>
<feature type="region of interest" description="Disordered" evidence="3">
    <location>
        <begin position="1172"/>
        <end position="1276"/>
    </location>
</feature>
<dbReference type="SMART" id="SM00360">
    <property type="entry name" value="RRM"/>
    <property type="match status" value="1"/>
</dbReference>
<evidence type="ECO:0000313" key="7">
    <source>
        <dbReference type="Proteomes" id="UP001234581"/>
    </source>
</evidence>
<feature type="compositionally biased region" description="Low complexity" evidence="3">
    <location>
        <begin position="1262"/>
        <end position="1272"/>
    </location>
</feature>
<feature type="compositionally biased region" description="Polar residues" evidence="3">
    <location>
        <begin position="1179"/>
        <end position="1196"/>
    </location>
</feature>
<dbReference type="PANTHER" id="PTHR15481:SF0">
    <property type="entry name" value="LD23870P-RELATED"/>
    <property type="match status" value="1"/>
</dbReference>
<feature type="region of interest" description="Disordered" evidence="3">
    <location>
        <begin position="1301"/>
        <end position="1369"/>
    </location>
</feature>
<accession>A0AAD7VC36</accession>
<evidence type="ECO:0000256" key="3">
    <source>
        <dbReference type="SAM" id="MobiDB-lite"/>
    </source>
</evidence>
<dbReference type="GeneID" id="83209271"/>
<dbReference type="CDD" id="cd16983">
    <property type="entry name" value="CID_SCAF8_like"/>
    <property type="match status" value="1"/>
</dbReference>
<name>A0AAD7VC36_9FUNG</name>
<feature type="compositionally biased region" description="Low complexity" evidence="3">
    <location>
        <begin position="519"/>
        <end position="530"/>
    </location>
</feature>
<feature type="compositionally biased region" description="Basic and acidic residues" evidence="3">
    <location>
        <begin position="607"/>
        <end position="620"/>
    </location>
</feature>
<feature type="compositionally biased region" description="Low complexity" evidence="3">
    <location>
        <begin position="353"/>
        <end position="407"/>
    </location>
</feature>
<feature type="compositionally biased region" description="Low complexity" evidence="3">
    <location>
        <begin position="1013"/>
        <end position="1027"/>
    </location>
</feature>
<organism evidence="6 7">
    <name type="scientific">Lichtheimia ornata</name>
    <dbReference type="NCBI Taxonomy" id="688661"/>
    <lineage>
        <taxon>Eukaryota</taxon>
        <taxon>Fungi</taxon>
        <taxon>Fungi incertae sedis</taxon>
        <taxon>Mucoromycota</taxon>
        <taxon>Mucoromycotina</taxon>
        <taxon>Mucoromycetes</taxon>
        <taxon>Mucorales</taxon>
        <taxon>Lichtheimiaceae</taxon>
        <taxon>Lichtheimia</taxon>
    </lineage>
</organism>
<dbReference type="SMART" id="SM00582">
    <property type="entry name" value="RPR"/>
    <property type="match status" value="1"/>
</dbReference>
<feature type="region of interest" description="Disordered" evidence="3">
    <location>
        <begin position="345"/>
        <end position="1031"/>
    </location>
</feature>
<feature type="compositionally biased region" description="Basic and acidic residues" evidence="3">
    <location>
        <begin position="830"/>
        <end position="904"/>
    </location>
</feature>
<dbReference type="Pfam" id="PF00076">
    <property type="entry name" value="RRM_1"/>
    <property type="match status" value="1"/>
</dbReference>
<feature type="compositionally biased region" description="Basic and acidic residues" evidence="3">
    <location>
        <begin position="950"/>
        <end position="974"/>
    </location>
</feature>
<feature type="compositionally biased region" description="Polar residues" evidence="3">
    <location>
        <begin position="666"/>
        <end position="675"/>
    </location>
</feature>
<evidence type="ECO:0000259" key="4">
    <source>
        <dbReference type="PROSITE" id="PS50102"/>
    </source>
</evidence>
<feature type="compositionally biased region" description="Pro residues" evidence="3">
    <location>
        <begin position="419"/>
        <end position="447"/>
    </location>
</feature>
<dbReference type="SUPFAM" id="SSF48464">
    <property type="entry name" value="ENTH/VHS domain"/>
    <property type="match status" value="1"/>
</dbReference>
<sequence>MTQWDRSLFDGDLQALLDVRPPVPISRINALRDLALAHREHLNYITQRILRFLETSPPDYRVAGLYLIDAIIRKPKDQQAECAVNDYRLRFQAVLRDHALQGLFSLCSEEDKARVIRVFTYWAEKHIYPKHFAEQLKIDAIYEPNVPSRQPTVIPNHNVADENLQQTLQTPFPTIPNNPTDLTHFLASLQTTATNQTGIQQDKFTCQALRSLSSSFNLQELSHYPPALHHFLQGLHLGAHLPAIAFNSALPSLFQPPPPPPSQQPAPYATTDLPGMQQTYTNNTTFDDKSAVKYECIQDEVVPSCQIALQQAQSHSPSPSLSVPTSSTTATDHDMVPVKQEPLGENEPAVVESTQSTSQHPPSSSTSIPQVPASSATPPLPAAQPTATTSIEPVMASTTASTSMSLPMPSPEAMLSPKQPSPPPISTTPNPPLSETIPPPKTPPLPPVAKEEHVVPSISMDVAESQLTPFEDTSTNDSFKRPLSPSFESKDEDKSIDLSQAIDNNAKRQRREQDEFHDSSNQSAQSTSSTRKPSRWDVKRDEVARPKTPPLPQPTTPPLPRPKTPPLPQEPPAAAPTTEVATSIGPDSTSMMEDVVEQSTPLQQQQELEKHTQQQQDDRMSQTSKSSNSTPSNAMSSPQQPAHVVMNNAIPRPKTPPSPPASSLSTHNELTSIPTKNIPRPKTPPLPPQVTEDALQYTMDDHSQSKSAKRHHSPSPSIDNNNRQMTDMNESAEDSQQQQSFDNASPSNKRRRKASNNDNVEEDTRSKPKLSDDESKLGKELSREDNKAALAVKKSSKEKESSSTKDRSTSSSPTTKSSTTKEGSSPSTRHSKEKEASSSTRHSKEKEASSSTRHSKEKEASPSTKHSKEREASSSTRHSKEKETSPSTRHSKEKDKAARSHESSSRPSTSSSKSTSERSSTSKSNERSQAHSSKSSEKSSSNARSNESPRSSRDNNHKQSHKERTKDDTSERHRSERHSHYRNRDASPSRQAHKDEDRGLSSPNTYYPPQLYSPSAPTATSTLSPFARPGPVADPRLKKGFIRVMTRTMYVGPMPSDVEEQDIRDLFSRYGEILSINFNDRPDRKRNAFVQFGNRDSLTAAKEGSQNLRMGGKPVTVNWAYGFGPKALYSYEKGDTIIKLDELTKEEAALLRSAPVGGFQGSRMRDQVIVEEPGPLGGRQSTLRQQRQKPSASPPQSEHRQQSYESPMIQSTPPSHHHQSPIHPPTASSLSQPPQPQYHEVHYPQETYHHHHPPQPFNGYYPAVASPSSANPPVDPYQGVKFEQVQDYDVAQPVYPYPYYSGPHYPPPPQTSAPPPPPPMHPSYYQHPYPYPEQDPNVYYQHYYYQQQPSPQQPPHSNPYYYGYHDGYR</sequence>
<feature type="compositionally biased region" description="Low complexity" evidence="3">
    <location>
        <begin position="938"/>
        <end position="949"/>
    </location>
</feature>
<dbReference type="GO" id="GO:0005654">
    <property type="term" value="C:nucleoplasm"/>
    <property type="evidence" value="ECO:0007669"/>
    <property type="project" value="TreeGrafter"/>
</dbReference>
<feature type="compositionally biased region" description="Pro residues" evidence="3">
    <location>
        <begin position="547"/>
        <end position="574"/>
    </location>
</feature>
<dbReference type="InterPro" id="IPR006569">
    <property type="entry name" value="CID_dom"/>
</dbReference>
<feature type="compositionally biased region" description="Low complexity" evidence="3">
    <location>
        <begin position="905"/>
        <end position="923"/>
    </location>
</feature>
<feature type="region of interest" description="Disordered" evidence="3">
    <location>
        <begin position="252"/>
        <end position="283"/>
    </location>
</feature>
<dbReference type="PROSITE" id="PS51391">
    <property type="entry name" value="CID"/>
    <property type="match status" value="1"/>
</dbReference>
<evidence type="ECO:0000256" key="2">
    <source>
        <dbReference type="PROSITE-ProRule" id="PRU00176"/>
    </source>
</evidence>
<keyword evidence="7" id="KW-1185">Reference proteome</keyword>
<dbReference type="EMBL" id="JARTCD010000005">
    <property type="protein sequence ID" value="KAJ8662160.1"/>
    <property type="molecule type" value="Genomic_DNA"/>
</dbReference>
<feature type="compositionally biased region" description="Basic and acidic residues" evidence="3">
    <location>
        <begin position="534"/>
        <end position="545"/>
    </location>
</feature>
<dbReference type="InterPro" id="IPR008942">
    <property type="entry name" value="ENTH_VHS"/>
</dbReference>
<dbReference type="InterPro" id="IPR048892">
    <property type="entry name" value="Nrd1_Seb1_dom2"/>
</dbReference>
<dbReference type="Gene3D" id="1.25.40.90">
    <property type="match status" value="1"/>
</dbReference>
<dbReference type="GO" id="GO:0003723">
    <property type="term" value="F:RNA binding"/>
    <property type="evidence" value="ECO:0007669"/>
    <property type="project" value="UniProtKB-UniRule"/>
</dbReference>
<dbReference type="Gene3D" id="3.30.70.330">
    <property type="match status" value="1"/>
</dbReference>
<feature type="region of interest" description="Disordered" evidence="3">
    <location>
        <begin position="309"/>
        <end position="332"/>
    </location>
</feature>
<comment type="caution">
    <text evidence="6">The sequence shown here is derived from an EMBL/GenBank/DDBJ whole genome shotgun (WGS) entry which is preliminary data.</text>
</comment>
<feature type="compositionally biased region" description="Basic and acidic residues" evidence="3">
    <location>
        <begin position="795"/>
        <end position="808"/>
    </location>
</feature>
<dbReference type="GO" id="GO:0005737">
    <property type="term" value="C:cytoplasm"/>
    <property type="evidence" value="ECO:0007669"/>
    <property type="project" value="TreeGrafter"/>
</dbReference>
<feature type="compositionally biased region" description="Polar residues" evidence="3">
    <location>
        <begin position="585"/>
        <end position="601"/>
    </location>
</feature>
<feature type="compositionally biased region" description="Low complexity" evidence="3">
    <location>
        <begin position="309"/>
        <end position="330"/>
    </location>
</feature>